<dbReference type="InterPro" id="IPR013849">
    <property type="entry name" value="DNA_helicase_Holl-junc_RuvA_I"/>
</dbReference>
<evidence type="ECO:0000256" key="6">
    <source>
        <dbReference type="HAMAP-Rule" id="MF_00031"/>
    </source>
</evidence>
<evidence type="ECO:0000256" key="2">
    <source>
        <dbReference type="ARBA" id="ARBA00022763"/>
    </source>
</evidence>
<feature type="domain" description="Helix-hairpin-helix DNA-binding motif class 1" evidence="7">
    <location>
        <begin position="108"/>
        <end position="127"/>
    </location>
</feature>
<keyword evidence="4 6" id="KW-0233">DNA recombination</keyword>
<keyword evidence="8" id="KW-0347">Helicase</keyword>
<dbReference type="AlphaFoldDB" id="A0A6F8PNY2"/>
<feature type="region of interest" description="Domain I" evidence="6">
    <location>
        <begin position="1"/>
        <end position="64"/>
    </location>
</feature>
<evidence type="ECO:0000256" key="1">
    <source>
        <dbReference type="ARBA" id="ARBA00022490"/>
    </source>
</evidence>
<sequence>MIGFLIGKLHAKQPPLLLVNVNGVGYEVEAPMSTFYALGAEGSDVTLLTHMHVREDAMLLFGFATEHERALFKELIKVNGVGAKMALAILSSMSVQDFVFAVDAANSAGLTKIPGVGKKTADRLVIEMRDRLKNWALMFAANGKPLSLVSQGASVAPIQTLGQVQRSAINALESLGYKTAQAESMIGDIDAEGLTLEALIKKALQAVKV</sequence>
<dbReference type="InterPro" id="IPR003583">
    <property type="entry name" value="Hlx-hairpin-Hlx_DNA-bd_motif"/>
</dbReference>
<dbReference type="InterPro" id="IPR036267">
    <property type="entry name" value="RuvA_C_sf"/>
</dbReference>
<proteinExistence type="inferred from homology"/>
<dbReference type="GO" id="GO:0009379">
    <property type="term" value="C:Holliday junction helicase complex"/>
    <property type="evidence" value="ECO:0007669"/>
    <property type="project" value="InterPro"/>
</dbReference>
<keyword evidence="8" id="KW-0547">Nucleotide-binding</keyword>
<accession>A0A6F8PNY2</accession>
<keyword evidence="9" id="KW-1185">Reference proteome</keyword>
<dbReference type="HAMAP" id="MF_00031">
    <property type="entry name" value="DNA_HJ_migration_RuvA"/>
    <property type="match status" value="1"/>
</dbReference>
<keyword evidence="8" id="KW-0067">ATP-binding</keyword>
<evidence type="ECO:0000256" key="4">
    <source>
        <dbReference type="ARBA" id="ARBA00023172"/>
    </source>
</evidence>
<keyword evidence="2 6" id="KW-0227">DNA damage</keyword>
<dbReference type="GO" id="GO:0006281">
    <property type="term" value="P:DNA repair"/>
    <property type="evidence" value="ECO:0007669"/>
    <property type="project" value="UniProtKB-UniRule"/>
</dbReference>
<comment type="subcellular location">
    <subcellularLocation>
        <location evidence="6">Cytoplasm</location>
    </subcellularLocation>
</comment>
<dbReference type="Gene3D" id="1.10.8.10">
    <property type="entry name" value="DNA helicase RuvA subunit, C-terminal domain"/>
    <property type="match status" value="1"/>
</dbReference>
<comment type="caution">
    <text evidence="6">Lacks conserved residue(s) required for the propagation of feature annotation.</text>
</comment>
<dbReference type="Pfam" id="PF14520">
    <property type="entry name" value="HHH_5"/>
    <property type="match status" value="1"/>
</dbReference>
<organism evidence="8 9">
    <name type="scientific">Thiosulfativibrio zosterae</name>
    <dbReference type="NCBI Taxonomy" id="2675053"/>
    <lineage>
        <taxon>Bacteria</taxon>
        <taxon>Pseudomonadati</taxon>
        <taxon>Pseudomonadota</taxon>
        <taxon>Gammaproteobacteria</taxon>
        <taxon>Thiotrichales</taxon>
        <taxon>Piscirickettsiaceae</taxon>
        <taxon>Thiosulfativibrio</taxon>
    </lineage>
</organism>
<dbReference type="NCBIfam" id="TIGR00084">
    <property type="entry name" value="ruvA"/>
    <property type="match status" value="1"/>
</dbReference>
<dbReference type="SMART" id="SM00278">
    <property type="entry name" value="HhH1"/>
    <property type="match status" value="2"/>
</dbReference>
<dbReference type="SUPFAM" id="SSF46929">
    <property type="entry name" value="DNA helicase RuvA subunit, C-terminal domain"/>
    <property type="match status" value="1"/>
</dbReference>
<dbReference type="GO" id="GO:0000400">
    <property type="term" value="F:four-way junction DNA binding"/>
    <property type="evidence" value="ECO:0007669"/>
    <property type="project" value="UniProtKB-UniRule"/>
</dbReference>
<dbReference type="GO" id="GO:0005524">
    <property type="term" value="F:ATP binding"/>
    <property type="evidence" value="ECO:0007669"/>
    <property type="project" value="InterPro"/>
</dbReference>
<dbReference type="InterPro" id="IPR012340">
    <property type="entry name" value="NA-bd_OB-fold"/>
</dbReference>
<evidence type="ECO:0000259" key="7">
    <source>
        <dbReference type="SMART" id="SM00278"/>
    </source>
</evidence>
<dbReference type="Gene3D" id="2.40.50.140">
    <property type="entry name" value="Nucleic acid-binding proteins"/>
    <property type="match status" value="1"/>
</dbReference>
<name>A0A6F8PNY2_9GAMM</name>
<keyword evidence="5 6" id="KW-0234">DNA repair</keyword>
<keyword evidence="3 6" id="KW-0238">DNA-binding</keyword>
<comment type="similarity">
    <text evidence="6">Belongs to the RuvA family.</text>
</comment>
<feature type="domain" description="Helix-hairpin-helix DNA-binding motif class 1" evidence="7">
    <location>
        <begin position="73"/>
        <end position="92"/>
    </location>
</feature>
<comment type="function">
    <text evidence="6">The RuvA-RuvB-RuvC complex processes Holliday junction (HJ) DNA during genetic recombination and DNA repair, while the RuvA-RuvB complex plays an important role in the rescue of blocked DNA replication forks via replication fork reversal (RFR). RuvA specifically binds to HJ cruciform DNA, conferring on it an open structure. The RuvB hexamer acts as an ATP-dependent pump, pulling dsDNA into and through the RuvAB complex. HJ branch migration allows RuvC to scan DNA until it finds its consensus sequence, where it cleaves and resolves the cruciform DNA.</text>
</comment>
<protein>
    <recommendedName>
        <fullName evidence="6">Holliday junction branch migration complex subunit RuvA</fullName>
    </recommendedName>
</protein>
<evidence type="ECO:0000256" key="3">
    <source>
        <dbReference type="ARBA" id="ARBA00023125"/>
    </source>
</evidence>
<dbReference type="InterPro" id="IPR011114">
    <property type="entry name" value="RuvA_C"/>
</dbReference>
<dbReference type="Pfam" id="PF01330">
    <property type="entry name" value="RuvA_N"/>
    <property type="match status" value="1"/>
</dbReference>
<dbReference type="GO" id="GO:0009378">
    <property type="term" value="F:four-way junction helicase activity"/>
    <property type="evidence" value="ECO:0007669"/>
    <property type="project" value="InterPro"/>
</dbReference>
<evidence type="ECO:0000313" key="9">
    <source>
        <dbReference type="Proteomes" id="UP000501466"/>
    </source>
</evidence>
<dbReference type="InterPro" id="IPR000085">
    <property type="entry name" value="RuvA"/>
</dbReference>
<dbReference type="InterPro" id="IPR010994">
    <property type="entry name" value="RuvA_2-like"/>
</dbReference>
<keyword evidence="8" id="KW-0378">Hydrolase</keyword>
<comment type="subunit">
    <text evidence="6">Homotetramer. Forms an RuvA(8)-RuvB(12)-Holliday junction (HJ) complex. HJ DNA is sandwiched between 2 RuvA tetramers; dsDNA enters through RuvA and exits via RuvB. An RuvB hexamer assembles on each DNA strand where it exits the tetramer. Each RuvB hexamer is contacted by two RuvA subunits (via domain III) on 2 adjacent RuvB subunits; this complex drives branch migration. In the full resolvosome a probable DNA-RuvA(4)-RuvB(12)-RuvC(2) complex forms which resolves the HJ.</text>
</comment>
<evidence type="ECO:0000256" key="5">
    <source>
        <dbReference type="ARBA" id="ARBA00023204"/>
    </source>
</evidence>
<dbReference type="SUPFAM" id="SSF47781">
    <property type="entry name" value="RuvA domain 2-like"/>
    <property type="match status" value="1"/>
</dbReference>
<keyword evidence="1 6" id="KW-0963">Cytoplasm</keyword>
<dbReference type="KEGG" id="tzo:THMIRHAT_14930"/>
<reference evidence="9" key="1">
    <citation type="submission" date="2019-11" db="EMBL/GenBank/DDBJ databases">
        <title>Isolation and characterization of two novel species in the genus Thiomicrorhabdus.</title>
        <authorList>
            <person name="Mochizuki J."/>
            <person name="Kojima H."/>
            <person name="Fukui M."/>
        </authorList>
    </citation>
    <scope>NUCLEOTIDE SEQUENCE [LARGE SCALE GENOMIC DNA]</scope>
    <source>
        <strain evidence="9">AkT22</strain>
    </source>
</reference>
<dbReference type="CDD" id="cd14332">
    <property type="entry name" value="UBA_RuvA_C"/>
    <property type="match status" value="1"/>
</dbReference>
<dbReference type="GO" id="GO:0005737">
    <property type="term" value="C:cytoplasm"/>
    <property type="evidence" value="ECO:0007669"/>
    <property type="project" value="UniProtKB-SubCell"/>
</dbReference>
<dbReference type="EMBL" id="AP021888">
    <property type="protein sequence ID" value="BBP43747.1"/>
    <property type="molecule type" value="Genomic_DNA"/>
</dbReference>
<dbReference type="Gene3D" id="1.10.150.20">
    <property type="entry name" value="5' to 3' exonuclease, C-terminal subdomain"/>
    <property type="match status" value="1"/>
</dbReference>
<feature type="region of interest" description="Domain III" evidence="6">
    <location>
        <begin position="159"/>
        <end position="209"/>
    </location>
</feature>
<dbReference type="GO" id="GO:0006310">
    <property type="term" value="P:DNA recombination"/>
    <property type="evidence" value="ECO:0007669"/>
    <property type="project" value="UniProtKB-UniRule"/>
</dbReference>
<comment type="domain">
    <text evidence="6">Has three domains with a flexible linker between the domains II and III and assumes an 'L' shape. Domain III is highly mobile and contacts RuvB.</text>
</comment>
<gene>
    <name evidence="6 8" type="primary">ruvA</name>
    <name evidence="8" type="ORF">THMIRHAT_14930</name>
</gene>
<dbReference type="SUPFAM" id="SSF50249">
    <property type="entry name" value="Nucleic acid-binding proteins"/>
    <property type="match status" value="1"/>
</dbReference>
<dbReference type="RefSeq" id="WP_173291523.1">
    <property type="nucleotide sequence ID" value="NZ_AP021888.1"/>
</dbReference>
<dbReference type="Pfam" id="PF07499">
    <property type="entry name" value="RuvA_C"/>
    <property type="match status" value="1"/>
</dbReference>
<dbReference type="Proteomes" id="UP000501466">
    <property type="component" value="Chromosome"/>
</dbReference>
<evidence type="ECO:0000313" key="8">
    <source>
        <dbReference type="EMBL" id="BBP43747.1"/>
    </source>
</evidence>
<dbReference type="GO" id="GO:0048476">
    <property type="term" value="C:Holliday junction resolvase complex"/>
    <property type="evidence" value="ECO:0007669"/>
    <property type="project" value="UniProtKB-UniRule"/>
</dbReference>